<dbReference type="PROSITE" id="PS51257">
    <property type="entry name" value="PROKAR_LIPOPROTEIN"/>
    <property type="match status" value="1"/>
</dbReference>
<dbReference type="STRING" id="204669.Acid345_3280"/>
<sequence length="167" mass="19123">MKRVWLWAGLVAIALGGCAGLFIYRDIRTDSGEYQTPGKLERRISANIDACDAKAECLIQLKDVTSFEWDEAHVFDDHASRSDIEKVLHAPFPQYKEMSPAAVFMKDGKVVYSEAEAWHLEKAAVNSVTWDPKDVEHFRKYARDAEFIATRRSFEKGYLYELNSTRP</sequence>
<dbReference type="OrthoDB" id="4761871at2"/>
<dbReference type="RefSeq" id="WP_011524080.1">
    <property type="nucleotide sequence ID" value="NC_008009.1"/>
</dbReference>
<dbReference type="EnsemblBacteria" id="ABF42281">
    <property type="protein sequence ID" value="ABF42281"/>
    <property type="gene ID" value="Acid345_3280"/>
</dbReference>
<dbReference type="EMBL" id="CP000360">
    <property type="protein sequence ID" value="ABF42281.1"/>
    <property type="molecule type" value="Genomic_DNA"/>
</dbReference>
<dbReference type="Proteomes" id="UP000002432">
    <property type="component" value="Chromosome"/>
</dbReference>
<dbReference type="KEGG" id="aba:Acid345_3280"/>
<dbReference type="AlphaFoldDB" id="Q1ILG9"/>
<keyword evidence="2" id="KW-1185">Reference proteome</keyword>
<reference evidence="1 2" key="1">
    <citation type="journal article" date="2009" name="Appl. Environ. Microbiol.">
        <title>Three genomes from the phylum Acidobacteria provide insight into the lifestyles of these microorganisms in soils.</title>
        <authorList>
            <person name="Ward N.L."/>
            <person name="Challacombe J.F."/>
            <person name="Janssen P.H."/>
            <person name="Henrissat B."/>
            <person name="Coutinho P.M."/>
            <person name="Wu M."/>
            <person name="Xie G."/>
            <person name="Haft D.H."/>
            <person name="Sait M."/>
            <person name="Badger J."/>
            <person name="Barabote R.D."/>
            <person name="Bradley B."/>
            <person name="Brettin T.S."/>
            <person name="Brinkac L.M."/>
            <person name="Bruce D."/>
            <person name="Creasy T."/>
            <person name="Daugherty S.C."/>
            <person name="Davidsen T.M."/>
            <person name="DeBoy R.T."/>
            <person name="Detter J.C."/>
            <person name="Dodson R.J."/>
            <person name="Durkin A.S."/>
            <person name="Ganapathy A."/>
            <person name="Gwinn-Giglio M."/>
            <person name="Han C.S."/>
            <person name="Khouri H."/>
            <person name="Kiss H."/>
            <person name="Kothari S.P."/>
            <person name="Madupu R."/>
            <person name="Nelson K.E."/>
            <person name="Nelson W.C."/>
            <person name="Paulsen I."/>
            <person name="Penn K."/>
            <person name="Ren Q."/>
            <person name="Rosovitz M.J."/>
            <person name="Selengut J.D."/>
            <person name="Shrivastava S."/>
            <person name="Sullivan S.A."/>
            <person name="Tapia R."/>
            <person name="Thompson L.S."/>
            <person name="Watkins K.L."/>
            <person name="Yang Q."/>
            <person name="Yu C."/>
            <person name="Zafar N."/>
            <person name="Zhou L."/>
            <person name="Kuske C.R."/>
        </authorList>
    </citation>
    <scope>NUCLEOTIDE SEQUENCE [LARGE SCALE GENOMIC DNA]</scope>
    <source>
        <strain evidence="1 2">Ellin345</strain>
    </source>
</reference>
<proteinExistence type="predicted"/>
<dbReference type="HOGENOM" id="CLU_1592432_0_0_0"/>
<accession>Q1ILG9</accession>
<organism evidence="1 2">
    <name type="scientific">Koribacter versatilis (strain Ellin345)</name>
    <dbReference type="NCBI Taxonomy" id="204669"/>
    <lineage>
        <taxon>Bacteria</taxon>
        <taxon>Pseudomonadati</taxon>
        <taxon>Acidobacteriota</taxon>
        <taxon>Terriglobia</taxon>
        <taxon>Terriglobales</taxon>
        <taxon>Candidatus Korobacteraceae</taxon>
        <taxon>Candidatus Korobacter</taxon>
    </lineage>
</organism>
<name>Q1ILG9_KORVE</name>
<protein>
    <recommendedName>
        <fullName evidence="3">Lipoprotein</fullName>
    </recommendedName>
</protein>
<evidence type="ECO:0000313" key="1">
    <source>
        <dbReference type="EMBL" id="ABF42281.1"/>
    </source>
</evidence>
<evidence type="ECO:0000313" key="2">
    <source>
        <dbReference type="Proteomes" id="UP000002432"/>
    </source>
</evidence>
<evidence type="ECO:0008006" key="3">
    <source>
        <dbReference type="Google" id="ProtNLM"/>
    </source>
</evidence>
<gene>
    <name evidence="1" type="ordered locus">Acid345_3280</name>
</gene>